<organism evidence="2 3">
    <name type="scientific">Candidatus Coxiella mudrowiae</name>
    <dbReference type="NCBI Taxonomy" id="2054173"/>
    <lineage>
        <taxon>Bacteria</taxon>
        <taxon>Pseudomonadati</taxon>
        <taxon>Pseudomonadota</taxon>
        <taxon>Gammaproteobacteria</taxon>
        <taxon>Legionellales</taxon>
        <taxon>Coxiellaceae</taxon>
        <taxon>Coxiella</taxon>
    </lineage>
</organism>
<gene>
    <name evidence="2" type="ORF">CleRT_13900</name>
</gene>
<evidence type="ECO:0008006" key="4">
    <source>
        <dbReference type="Google" id="ProtNLM"/>
    </source>
</evidence>
<keyword evidence="3" id="KW-1185">Reference proteome</keyword>
<dbReference type="RefSeq" id="WP_048875603.1">
    <property type="nucleotide sequence ID" value="NZ_CP011126.1"/>
</dbReference>
<name>A0ABN4HSP5_9COXI</name>
<dbReference type="EMBL" id="CP011126">
    <property type="protein sequence ID" value="AKQ33939.1"/>
    <property type="molecule type" value="Genomic_DNA"/>
</dbReference>
<evidence type="ECO:0000313" key="2">
    <source>
        <dbReference type="EMBL" id="AKQ33939.1"/>
    </source>
</evidence>
<feature type="region of interest" description="Disordered" evidence="1">
    <location>
        <begin position="1"/>
        <end position="57"/>
    </location>
</feature>
<dbReference type="Proteomes" id="UP000063965">
    <property type="component" value="Chromosome"/>
</dbReference>
<accession>A0ABN4HSP5</accession>
<proteinExistence type="predicted"/>
<protein>
    <recommendedName>
        <fullName evidence="4">Cytosolic protein</fullName>
    </recommendedName>
</protein>
<reference evidence="2 3" key="1">
    <citation type="journal article" date="2015" name="Genome Biol. Evol.">
        <title>Distinctive Genome Reduction Rates Revealed by Genomic Analyses of Two Coxiella-Like Endosymbionts in Ticks.</title>
        <authorList>
            <person name="Gottlieb Y."/>
            <person name="Lalzar I."/>
            <person name="Klasson L."/>
        </authorList>
    </citation>
    <scope>NUCLEOTIDE SEQUENCE [LARGE SCALE GENOMIC DNA]</scope>
    <source>
        <strain evidence="2 3">CRt</strain>
    </source>
</reference>
<evidence type="ECO:0000256" key="1">
    <source>
        <dbReference type="SAM" id="MobiDB-lite"/>
    </source>
</evidence>
<evidence type="ECO:0000313" key="3">
    <source>
        <dbReference type="Proteomes" id="UP000063965"/>
    </source>
</evidence>
<sequence>MDSVKPVKLQNATHSALKPKGTNKKKEGEEKKTRRKKIRSSEREATTIPGDTTDSPVHVSPLLVKFLLVFNELQRYTISEQLESLSNQSETYTVALESVLSELEQNKNDKTISYEEKEGRETVLSH</sequence>